<reference evidence="1 2" key="1">
    <citation type="submission" date="2017-11" db="EMBL/GenBank/DDBJ databases">
        <title>Draft genome of actinobacteria isolated from guarana (Paullinia cupana (Mart.) Ducke.</title>
        <authorList>
            <person name="Siqueira K.A."/>
            <person name="Liotti R.G."/>
            <person name="Mendes T.A.O."/>
            <person name="Soares M.A."/>
        </authorList>
    </citation>
    <scope>NUCLEOTIDE SEQUENCE [LARGE SCALE GENOMIC DNA]</scope>
    <source>
        <strain evidence="1 2">193</strain>
    </source>
</reference>
<dbReference type="EMBL" id="PENI01000004">
    <property type="protein sequence ID" value="RMB86337.1"/>
    <property type="molecule type" value="Genomic_DNA"/>
</dbReference>
<evidence type="ECO:0000313" key="2">
    <source>
        <dbReference type="Proteomes" id="UP000270471"/>
    </source>
</evidence>
<keyword evidence="2" id="KW-1185">Reference proteome</keyword>
<sequence length="140" mass="14144">MAADQATVTPDAVRGDIRAAVAAGGFGSPRFVAAEALLSTCEVGAVVRAGTKPDPKAVTKVVAGLEDRGWRETRQRSSAAADGWRLEKDGWMLTLVAGTVSEKSVSFGPAAEQQGGAEPFEGLAFRGVGGCSAPSAAAAP</sequence>
<dbReference type="Proteomes" id="UP000270471">
    <property type="component" value="Unassembled WGS sequence"/>
</dbReference>
<evidence type="ECO:0000313" key="1">
    <source>
        <dbReference type="EMBL" id="RMB86337.1"/>
    </source>
</evidence>
<gene>
    <name evidence="1" type="ORF">CTZ28_08755</name>
</gene>
<dbReference type="AlphaFoldDB" id="A0A3M0IB58"/>
<accession>A0A3M0IB58</accession>
<protein>
    <submittedName>
        <fullName evidence="1">Uncharacterized protein</fullName>
    </submittedName>
</protein>
<comment type="caution">
    <text evidence="1">The sequence shown here is derived from an EMBL/GenBank/DDBJ whole genome shotgun (WGS) entry which is preliminary data.</text>
</comment>
<proteinExistence type="predicted"/>
<name>A0A3M0IB58_9ACTN</name>
<organism evidence="1 2">
    <name type="scientific">Streptomyces shenzhenensis</name>
    <dbReference type="NCBI Taxonomy" id="943815"/>
    <lineage>
        <taxon>Bacteria</taxon>
        <taxon>Bacillati</taxon>
        <taxon>Actinomycetota</taxon>
        <taxon>Actinomycetes</taxon>
        <taxon>Kitasatosporales</taxon>
        <taxon>Streptomycetaceae</taxon>
        <taxon>Streptomyces</taxon>
    </lineage>
</organism>